<dbReference type="SMART" id="SM00355">
    <property type="entry name" value="ZnF_C2H2"/>
    <property type="match status" value="2"/>
</dbReference>
<dbReference type="Gene3D" id="3.30.160.60">
    <property type="entry name" value="Classic Zinc Finger"/>
    <property type="match status" value="1"/>
</dbReference>
<dbReference type="PROSITE" id="PS50157">
    <property type="entry name" value="ZINC_FINGER_C2H2_2"/>
    <property type="match status" value="2"/>
</dbReference>
<dbReference type="Proteomes" id="UP000299102">
    <property type="component" value="Unassembled WGS sequence"/>
</dbReference>
<keyword evidence="1" id="KW-0863">Zinc-finger</keyword>
<keyword evidence="1" id="KW-0862">Zinc</keyword>
<organism evidence="3 4">
    <name type="scientific">Eumeta variegata</name>
    <name type="common">Bagworm moth</name>
    <name type="synonym">Eumeta japonica</name>
    <dbReference type="NCBI Taxonomy" id="151549"/>
    <lineage>
        <taxon>Eukaryota</taxon>
        <taxon>Metazoa</taxon>
        <taxon>Ecdysozoa</taxon>
        <taxon>Arthropoda</taxon>
        <taxon>Hexapoda</taxon>
        <taxon>Insecta</taxon>
        <taxon>Pterygota</taxon>
        <taxon>Neoptera</taxon>
        <taxon>Endopterygota</taxon>
        <taxon>Lepidoptera</taxon>
        <taxon>Glossata</taxon>
        <taxon>Ditrysia</taxon>
        <taxon>Tineoidea</taxon>
        <taxon>Psychidae</taxon>
        <taxon>Oiketicinae</taxon>
        <taxon>Eumeta</taxon>
    </lineage>
</organism>
<evidence type="ECO:0000313" key="3">
    <source>
        <dbReference type="EMBL" id="GBP38222.1"/>
    </source>
</evidence>
<reference evidence="3 4" key="1">
    <citation type="journal article" date="2019" name="Commun. Biol.">
        <title>The bagworm genome reveals a unique fibroin gene that provides high tensile strength.</title>
        <authorList>
            <person name="Kono N."/>
            <person name="Nakamura H."/>
            <person name="Ohtoshi R."/>
            <person name="Tomita M."/>
            <person name="Numata K."/>
            <person name="Arakawa K."/>
        </authorList>
    </citation>
    <scope>NUCLEOTIDE SEQUENCE [LARGE SCALE GENOMIC DNA]</scope>
</reference>
<dbReference type="OrthoDB" id="3437960at2759"/>
<sequence>MEMVYELIHEGHHVVTMPRGRWKNARDLIVAAQIHSNYPHKEAHRRKAVQLRGVWPAVCLQLQPSGSPTKARWPQEISGCMYNDVLRVQCSVCSKKFGYKLSLEEHIASTHESLKSHTCATCGTAYSRIRGLKRHMRAKHGPDGSGCGADAGATRDVGAKAAEGQNLQAYFKVVSKGNEMTLEVGTERMQSQVMLCD</sequence>
<gene>
    <name evidence="3" type="primary">PRDM15</name>
    <name evidence="3" type="ORF">EVAR_18101_1</name>
</gene>
<dbReference type="PROSITE" id="PS00028">
    <property type="entry name" value="ZINC_FINGER_C2H2_1"/>
    <property type="match status" value="2"/>
</dbReference>
<evidence type="ECO:0000259" key="2">
    <source>
        <dbReference type="PROSITE" id="PS50157"/>
    </source>
</evidence>
<proteinExistence type="predicted"/>
<dbReference type="Pfam" id="PF00096">
    <property type="entry name" value="zf-C2H2"/>
    <property type="match status" value="1"/>
</dbReference>
<protein>
    <submittedName>
        <fullName evidence="3">PR domain zinc finger protein 15</fullName>
    </submittedName>
</protein>
<dbReference type="SUPFAM" id="SSF57667">
    <property type="entry name" value="beta-beta-alpha zinc fingers"/>
    <property type="match status" value="1"/>
</dbReference>
<feature type="domain" description="C2H2-type" evidence="2">
    <location>
        <begin position="88"/>
        <end position="116"/>
    </location>
</feature>
<dbReference type="GO" id="GO:0008270">
    <property type="term" value="F:zinc ion binding"/>
    <property type="evidence" value="ECO:0007669"/>
    <property type="project" value="UniProtKB-KW"/>
</dbReference>
<dbReference type="AlphaFoldDB" id="A0A4C1VIJ9"/>
<evidence type="ECO:0000256" key="1">
    <source>
        <dbReference type="PROSITE-ProRule" id="PRU00042"/>
    </source>
</evidence>
<dbReference type="InterPro" id="IPR036236">
    <property type="entry name" value="Znf_C2H2_sf"/>
</dbReference>
<comment type="caution">
    <text evidence="3">The sequence shown here is derived from an EMBL/GenBank/DDBJ whole genome shotgun (WGS) entry which is preliminary data.</text>
</comment>
<dbReference type="EMBL" id="BGZK01000345">
    <property type="protein sequence ID" value="GBP38222.1"/>
    <property type="molecule type" value="Genomic_DNA"/>
</dbReference>
<evidence type="ECO:0000313" key="4">
    <source>
        <dbReference type="Proteomes" id="UP000299102"/>
    </source>
</evidence>
<dbReference type="InterPro" id="IPR013087">
    <property type="entry name" value="Znf_C2H2_type"/>
</dbReference>
<feature type="domain" description="C2H2-type" evidence="2">
    <location>
        <begin position="117"/>
        <end position="145"/>
    </location>
</feature>
<keyword evidence="4" id="KW-1185">Reference proteome</keyword>
<keyword evidence="1" id="KW-0479">Metal-binding</keyword>
<accession>A0A4C1VIJ9</accession>
<name>A0A4C1VIJ9_EUMVA</name>